<evidence type="ECO:0000313" key="2">
    <source>
        <dbReference type="EMBL" id="OGK21004.1"/>
    </source>
</evidence>
<keyword evidence="1" id="KW-0812">Transmembrane</keyword>
<sequence length="66" mass="7597">MDLLTYCVISIIYILLMHFAIQINAEFKLFVMVLIFFFGGVVGTFLQSYEFGLVAAIIISQIKWEN</sequence>
<proteinExistence type="predicted"/>
<name>A0A1F7GQ27_9BACT</name>
<feature type="transmembrane region" description="Helical" evidence="1">
    <location>
        <begin position="5"/>
        <end position="23"/>
    </location>
</feature>
<gene>
    <name evidence="2" type="ORF">A2866_02710</name>
</gene>
<keyword evidence="1" id="KW-1133">Transmembrane helix</keyword>
<dbReference type="AlphaFoldDB" id="A0A1F7GQ27"/>
<dbReference type="Proteomes" id="UP000177026">
    <property type="component" value="Unassembled WGS sequence"/>
</dbReference>
<organism evidence="2 3">
    <name type="scientific">Candidatus Roizmanbacteria bacterium RIFCSPHIGHO2_01_FULL_39_8</name>
    <dbReference type="NCBI Taxonomy" id="1802033"/>
    <lineage>
        <taxon>Bacteria</taxon>
        <taxon>Candidatus Roizmaniibacteriota</taxon>
    </lineage>
</organism>
<feature type="transmembrane region" description="Helical" evidence="1">
    <location>
        <begin position="29"/>
        <end position="59"/>
    </location>
</feature>
<protein>
    <submittedName>
        <fullName evidence="2">Uncharacterized protein</fullName>
    </submittedName>
</protein>
<reference evidence="2 3" key="1">
    <citation type="journal article" date="2016" name="Nat. Commun.">
        <title>Thousands of microbial genomes shed light on interconnected biogeochemical processes in an aquifer system.</title>
        <authorList>
            <person name="Anantharaman K."/>
            <person name="Brown C.T."/>
            <person name="Hug L.A."/>
            <person name="Sharon I."/>
            <person name="Castelle C.J."/>
            <person name="Probst A.J."/>
            <person name="Thomas B.C."/>
            <person name="Singh A."/>
            <person name="Wilkins M.J."/>
            <person name="Karaoz U."/>
            <person name="Brodie E.L."/>
            <person name="Williams K.H."/>
            <person name="Hubbard S.S."/>
            <person name="Banfield J.F."/>
        </authorList>
    </citation>
    <scope>NUCLEOTIDE SEQUENCE [LARGE SCALE GENOMIC DNA]</scope>
</reference>
<keyword evidence="1" id="KW-0472">Membrane</keyword>
<evidence type="ECO:0000313" key="3">
    <source>
        <dbReference type="Proteomes" id="UP000177026"/>
    </source>
</evidence>
<dbReference type="EMBL" id="MFZI01000023">
    <property type="protein sequence ID" value="OGK21004.1"/>
    <property type="molecule type" value="Genomic_DNA"/>
</dbReference>
<evidence type="ECO:0000256" key="1">
    <source>
        <dbReference type="SAM" id="Phobius"/>
    </source>
</evidence>
<comment type="caution">
    <text evidence="2">The sequence shown here is derived from an EMBL/GenBank/DDBJ whole genome shotgun (WGS) entry which is preliminary data.</text>
</comment>
<accession>A0A1F7GQ27</accession>